<proteinExistence type="predicted"/>
<protein>
    <submittedName>
        <fullName evidence="1">Uncharacterized protein</fullName>
    </submittedName>
</protein>
<evidence type="ECO:0000313" key="2">
    <source>
        <dbReference type="Proteomes" id="UP001179952"/>
    </source>
</evidence>
<organism evidence="1 2">
    <name type="scientific">Acorus gramineus</name>
    <name type="common">Dwarf sweet flag</name>
    <dbReference type="NCBI Taxonomy" id="55184"/>
    <lineage>
        <taxon>Eukaryota</taxon>
        <taxon>Viridiplantae</taxon>
        <taxon>Streptophyta</taxon>
        <taxon>Embryophyta</taxon>
        <taxon>Tracheophyta</taxon>
        <taxon>Spermatophyta</taxon>
        <taxon>Magnoliopsida</taxon>
        <taxon>Liliopsida</taxon>
        <taxon>Acoraceae</taxon>
        <taxon>Acorus</taxon>
    </lineage>
</organism>
<reference evidence="1" key="1">
    <citation type="journal article" date="2023" name="Nat. Commun.">
        <title>Diploid and tetraploid genomes of Acorus and the evolution of monocots.</title>
        <authorList>
            <person name="Ma L."/>
            <person name="Liu K.W."/>
            <person name="Li Z."/>
            <person name="Hsiao Y.Y."/>
            <person name="Qi Y."/>
            <person name="Fu T."/>
            <person name="Tang G.D."/>
            <person name="Zhang D."/>
            <person name="Sun W.H."/>
            <person name="Liu D.K."/>
            <person name="Li Y."/>
            <person name="Chen G.Z."/>
            <person name="Liu X.D."/>
            <person name="Liao X.Y."/>
            <person name="Jiang Y.T."/>
            <person name="Yu X."/>
            <person name="Hao Y."/>
            <person name="Huang J."/>
            <person name="Zhao X.W."/>
            <person name="Ke S."/>
            <person name="Chen Y.Y."/>
            <person name="Wu W.L."/>
            <person name="Hsu J.L."/>
            <person name="Lin Y.F."/>
            <person name="Huang M.D."/>
            <person name="Li C.Y."/>
            <person name="Huang L."/>
            <person name="Wang Z.W."/>
            <person name="Zhao X."/>
            <person name="Zhong W.Y."/>
            <person name="Peng D.H."/>
            <person name="Ahmad S."/>
            <person name="Lan S."/>
            <person name="Zhang J.S."/>
            <person name="Tsai W.C."/>
            <person name="Van de Peer Y."/>
            <person name="Liu Z.J."/>
        </authorList>
    </citation>
    <scope>NUCLEOTIDE SEQUENCE</scope>
    <source>
        <strain evidence="1">SCP</strain>
    </source>
</reference>
<dbReference type="AlphaFoldDB" id="A0AAV9AQS3"/>
<comment type="caution">
    <text evidence="1">The sequence shown here is derived from an EMBL/GenBank/DDBJ whole genome shotgun (WGS) entry which is preliminary data.</text>
</comment>
<reference evidence="1" key="2">
    <citation type="submission" date="2023-06" db="EMBL/GenBank/DDBJ databases">
        <authorList>
            <person name="Ma L."/>
            <person name="Liu K.-W."/>
            <person name="Li Z."/>
            <person name="Hsiao Y.-Y."/>
            <person name="Qi Y."/>
            <person name="Fu T."/>
            <person name="Tang G."/>
            <person name="Zhang D."/>
            <person name="Sun W.-H."/>
            <person name="Liu D.-K."/>
            <person name="Li Y."/>
            <person name="Chen G.-Z."/>
            <person name="Liu X.-D."/>
            <person name="Liao X.-Y."/>
            <person name="Jiang Y.-T."/>
            <person name="Yu X."/>
            <person name="Hao Y."/>
            <person name="Huang J."/>
            <person name="Zhao X.-W."/>
            <person name="Ke S."/>
            <person name="Chen Y.-Y."/>
            <person name="Wu W.-L."/>
            <person name="Hsu J.-L."/>
            <person name="Lin Y.-F."/>
            <person name="Huang M.-D."/>
            <person name="Li C.-Y."/>
            <person name="Huang L."/>
            <person name="Wang Z.-W."/>
            <person name="Zhao X."/>
            <person name="Zhong W.-Y."/>
            <person name="Peng D.-H."/>
            <person name="Ahmad S."/>
            <person name="Lan S."/>
            <person name="Zhang J.-S."/>
            <person name="Tsai W.-C."/>
            <person name="Van De Peer Y."/>
            <person name="Liu Z.-J."/>
        </authorList>
    </citation>
    <scope>NUCLEOTIDE SEQUENCE</scope>
    <source>
        <strain evidence="1">SCP</strain>
        <tissue evidence="1">Leaves</tissue>
    </source>
</reference>
<sequence length="49" mass="6040">MLINLFGLKTHLMIFFVEESQFVRWTLSMDLWFRDFEFPTATYMMKAQK</sequence>
<dbReference type="EMBL" id="JAUJYN010000007">
    <property type="protein sequence ID" value="KAK1266544.1"/>
    <property type="molecule type" value="Genomic_DNA"/>
</dbReference>
<accession>A0AAV9AQS3</accession>
<name>A0AAV9AQS3_ACOGR</name>
<gene>
    <name evidence="1" type="ORF">QJS04_geneDACA000510</name>
</gene>
<dbReference type="Proteomes" id="UP001179952">
    <property type="component" value="Unassembled WGS sequence"/>
</dbReference>
<evidence type="ECO:0000313" key="1">
    <source>
        <dbReference type="EMBL" id="KAK1266544.1"/>
    </source>
</evidence>
<keyword evidence="2" id="KW-1185">Reference proteome</keyword>